<feature type="non-terminal residue" evidence="1">
    <location>
        <position position="1"/>
    </location>
</feature>
<name>A0A383F438_9ZZZZ</name>
<sequence>TMTPRLRLLLIGLGFSLSILAFDQINTYREKSSKKSSRTRATPRKKVIVEDEKKVIVTSNTPKVNNNRKKLNQTSQLVGWERNPFSNFSLSTEVSTEGGFNNEKKIDADKSVLLKSLERYNVEIVAEFNNDKVVLIDGKRFRQGEFLNDILIETIENDQITFRIGNTRVVKSVGN</sequence>
<reference evidence="1" key="1">
    <citation type="submission" date="2018-05" db="EMBL/GenBank/DDBJ databases">
        <authorList>
            <person name="Lanie J.A."/>
            <person name="Ng W.-L."/>
            <person name="Kazmierczak K.M."/>
            <person name="Andrzejewski T.M."/>
            <person name="Davidsen T.M."/>
            <person name="Wayne K.J."/>
            <person name="Tettelin H."/>
            <person name="Glass J.I."/>
            <person name="Rusch D."/>
            <person name="Podicherti R."/>
            <person name="Tsui H.-C.T."/>
            <person name="Winkler M.E."/>
        </authorList>
    </citation>
    <scope>NUCLEOTIDE SEQUENCE</scope>
</reference>
<proteinExistence type="predicted"/>
<gene>
    <name evidence="1" type="ORF">METZ01_LOCUS516002</name>
</gene>
<protein>
    <submittedName>
        <fullName evidence="1">Uncharacterized protein</fullName>
    </submittedName>
</protein>
<evidence type="ECO:0000313" key="1">
    <source>
        <dbReference type="EMBL" id="SVE63148.1"/>
    </source>
</evidence>
<dbReference type="AlphaFoldDB" id="A0A383F438"/>
<accession>A0A383F438</accession>
<dbReference type="EMBL" id="UINC01230853">
    <property type="protein sequence ID" value="SVE63148.1"/>
    <property type="molecule type" value="Genomic_DNA"/>
</dbReference>
<organism evidence="1">
    <name type="scientific">marine metagenome</name>
    <dbReference type="NCBI Taxonomy" id="408172"/>
    <lineage>
        <taxon>unclassified sequences</taxon>
        <taxon>metagenomes</taxon>
        <taxon>ecological metagenomes</taxon>
    </lineage>
</organism>